<proteinExistence type="predicted"/>
<protein>
    <submittedName>
        <fullName evidence="2">Uncharacterized protein</fullName>
    </submittedName>
</protein>
<feature type="transmembrane region" description="Helical" evidence="1">
    <location>
        <begin position="174"/>
        <end position="198"/>
    </location>
</feature>
<keyword evidence="3" id="KW-1185">Reference proteome</keyword>
<gene>
    <name evidence="2" type="ORF">NG665_04985</name>
</gene>
<feature type="transmembrane region" description="Helical" evidence="1">
    <location>
        <begin position="51"/>
        <end position="73"/>
    </location>
</feature>
<dbReference type="RefSeq" id="WP_252672565.1">
    <property type="nucleotide sequence ID" value="NZ_CP099547.1"/>
</dbReference>
<dbReference type="EMBL" id="CP099547">
    <property type="protein sequence ID" value="USR78751.1"/>
    <property type="molecule type" value="Genomic_DNA"/>
</dbReference>
<evidence type="ECO:0000256" key="1">
    <source>
        <dbReference type="SAM" id="Phobius"/>
    </source>
</evidence>
<reference evidence="2" key="1">
    <citation type="submission" date="2022-06" db="EMBL/GenBank/DDBJ databases">
        <title>Complete Genome Sequence of Arcanobacterium pinnipediorum strain DSM 28752 isolated from a harbour seal.</title>
        <authorList>
            <person name="Borowiak M."/>
            <person name="Kreitlow A."/>
            <person name="Alssahen M."/>
            <person name="Malorny B."/>
            <person name="Laemmler C."/>
            <person name="Prenger-Berninghoff E."/>
            <person name="Siebert U."/>
            <person name="Ploetz M."/>
            <person name="Abdulmawjood A."/>
        </authorList>
    </citation>
    <scope>NUCLEOTIDE SEQUENCE</scope>
    <source>
        <strain evidence="2">DSM 28752</strain>
    </source>
</reference>
<evidence type="ECO:0000313" key="3">
    <source>
        <dbReference type="Proteomes" id="UP001056109"/>
    </source>
</evidence>
<name>A0ABY5AGY6_9ACTO</name>
<sequence length="199" mass="21435">MSITAGSLNYLLPIIERFTRLPGKILVGASGVVTAVSLIVGWFAGRAATTWIGWWPFAVSMFFALAVVTFAVLRFRLERAVDATIEKLTGSVADSTAVTIIDENGNLVGNSHYSFDDEVQRVRNAQRQADAQAEAARKRNVFLARVEAAQRAGIAGAGGVENAPYLRDDLRITIVTALLSIVAIPAGFFTILVGLIVWI</sequence>
<feature type="transmembrane region" description="Helical" evidence="1">
    <location>
        <begin position="25"/>
        <end position="45"/>
    </location>
</feature>
<dbReference type="Proteomes" id="UP001056109">
    <property type="component" value="Chromosome"/>
</dbReference>
<organism evidence="2 3">
    <name type="scientific">Arcanobacterium pinnipediorum</name>
    <dbReference type="NCBI Taxonomy" id="1503041"/>
    <lineage>
        <taxon>Bacteria</taxon>
        <taxon>Bacillati</taxon>
        <taxon>Actinomycetota</taxon>
        <taxon>Actinomycetes</taxon>
        <taxon>Actinomycetales</taxon>
        <taxon>Actinomycetaceae</taxon>
        <taxon>Arcanobacterium</taxon>
    </lineage>
</organism>
<keyword evidence="1" id="KW-1133">Transmembrane helix</keyword>
<keyword evidence="1" id="KW-0812">Transmembrane</keyword>
<evidence type="ECO:0000313" key="2">
    <source>
        <dbReference type="EMBL" id="USR78751.1"/>
    </source>
</evidence>
<accession>A0ABY5AGY6</accession>
<keyword evidence="1" id="KW-0472">Membrane</keyword>